<proteinExistence type="predicted"/>
<evidence type="ECO:0000256" key="2">
    <source>
        <dbReference type="ARBA" id="ARBA00022448"/>
    </source>
</evidence>
<protein>
    <submittedName>
        <fullName evidence="7">Uncharacterized protein</fullName>
    </submittedName>
</protein>
<name>B8IJJ8_METNO</name>
<dbReference type="PANTHER" id="PTHR12778">
    <property type="entry name" value="SOLUTE CARRIER FAMILY 33 ACETYL-COA TRANSPORTER -RELATED"/>
    <property type="match status" value="1"/>
</dbReference>
<dbReference type="GO" id="GO:0016020">
    <property type="term" value="C:membrane"/>
    <property type="evidence" value="ECO:0007669"/>
    <property type="project" value="UniProtKB-SubCell"/>
</dbReference>
<dbReference type="AlphaFoldDB" id="B8IJJ8"/>
<comment type="subcellular location">
    <subcellularLocation>
        <location evidence="1">Membrane</location>
        <topology evidence="1">Multi-pass membrane protein</topology>
    </subcellularLocation>
</comment>
<dbReference type="eggNOG" id="COG2814">
    <property type="taxonomic scope" value="Bacteria"/>
</dbReference>
<dbReference type="KEGG" id="mno:Mnod_3113"/>
<accession>B8IJJ8</accession>
<evidence type="ECO:0000256" key="4">
    <source>
        <dbReference type="ARBA" id="ARBA00022989"/>
    </source>
</evidence>
<keyword evidence="3 6" id="KW-0812">Transmembrane</keyword>
<evidence type="ECO:0000256" key="3">
    <source>
        <dbReference type="ARBA" id="ARBA00022692"/>
    </source>
</evidence>
<keyword evidence="2" id="KW-0813">Transport</keyword>
<evidence type="ECO:0000256" key="6">
    <source>
        <dbReference type="SAM" id="Phobius"/>
    </source>
</evidence>
<sequence>MHGSSGQGSAQTRLSLHHLLFDRSLASMLGLGFSSGIPFLLVYATLSAWLWEAKVPLGTLGLMSELTLAYKFKFVWAPFLDQYDAPLFSRWLGRRRGWIIVSASGRSTVEAGIIAHVPTAVLREAFRITPRVYLPIQNARLGTDQY</sequence>
<dbReference type="InterPro" id="IPR024371">
    <property type="entry name" value="AcetylCoA_trans_1-like"/>
</dbReference>
<gene>
    <name evidence="7" type="ordered locus">Mnod_3113</name>
</gene>
<dbReference type="GO" id="GO:0035348">
    <property type="term" value="P:acetyl-CoA transmembrane transport"/>
    <property type="evidence" value="ECO:0007669"/>
    <property type="project" value="InterPro"/>
</dbReference>
<dbReference type="OrthoDB" id="9787815at2"/>
<evidence type="ECO:0000256" key="1">
    <source>
        <dbReference type="ARBA" id="ARBA00004141"/>
    </source>
</evidence>
<dbReference type="InterPro" id="IPR004752">
    <property type="entry name" value="AmpG_permease/AT-1"/>
</dbReference>
<evidence type="ECO:0000256" key="5">
    <source>
        <dbReference type="ARBA" id="ARBA00023136"/>
    </source>
</evidence>
<dbReference type="EMBL" id="CP001349">
    <property type="protein sequence ID" value="ACL58046.1"/>
    <property type="molecule type" value="Genomic_DNA"/>
</dbReference>
<keyword evidence="4 6" id="KW-1133">Transmembrane helix</keyword>
<keyword evidence="5 6" id="KW-0472">Membrane</keyword>
<dbReference type="Proteomes" id="UP000008207">
    <property type="component" value="Chromosome"/>
</dbReference>
<dbReference type="PANTHER" id="PTHR12778:SF10">
    <property type="entry name" value="MAJOR FACILITATOR SUPERFAMILY DOMAIN-CONTAINING PROTEIN 3"/>
    <property type="match status" value="1"/>
</dbReference>
<dbReference type="HOGENOM" id="CLU_1775272_0_0_5"/>
<keyword evidence="8" id="KW-1185">Reference proteome</keyword>
<dbReference type="GO" id="GO:0008521">
    <property type="term" value="F:acetyl-CoA transmembrane transporter activity"/>
    <property type="evidence" value="ECO:0007669"/>
    <property type="project" value="InterPro"/>
</dbReference>
<organism evidence="7 8">
    <name type="scientific">Methylobacterium nodulans (strain LMG 21967 / CNCM I-2342 / ORS 2060)</name>
    <dbReference type="NCBI Taxonomy" id="460265"/>
    <lineage>
        <taxon>Bacteria</taxon>
        <taxon>Pseudomonadati</taxon>
        <taxon>Pseudomonadota</taxon>
        <taxon>Alphaproteobacteria</taxon>
        <taxon>Hyphomicrobiales</taxon>
        <taxon>Methylobacteriaceae</taxon>
        <taxon>Methylobacterium</taxon>
    </lineage>
</organism>
<dbReference type="Pfam" id="PF13000">
    <property type="entry name" value="Acatn"/>
    <property type="match status" value="1"/>
</dbReference>
<feature type="transmembrane region" description="Helical" evidence="6">
    <location>
        <begin position="25"/>
        <end position="51"/>
    </location>
</feature>
<dbReference type="STRING" id="460265.Mnod_3113"/>
<reference evidence="7 8" key="1">
    <citation type="submission" date="2009-01" db="EMBL/GenBank/DDBJ databases">
        <title>Complete sequence of chromosome of Methylobacterium nodulans ORS 2060.</title>
        <authorList>
            <consortium name="US DOE Joint Genome Institute"/>
            <person name="Lucas S."/>
            <person name="Copeland A."/>
            <person name="Lapidus A."/>
            <person name="Glavina del Rio T."/>
            <person name="Dalin E."/>
            <person name="Tice H."/>
            <person name="Bruce D."/>
            <person name="Goodwin L."/>
            <person name="Pitluck S."/>
            <person name="Sims D."/>
            <person name="Brettin T."/>
            <person name="Detter J.C."/>
            <person name="Han C."/>
            <person name="Larimer F."/>
            <person name="Land M."/>
            <person name="Hauser L."/>
            <person name="Kyrpides N."/>
            <person name="Ivanova N."/>
            <person name="Marx C.J."/>
            <person name="Richardson P."/>
        </authorList>
    </citation>
    <scope>NUCLEOTIDE SEQUENCE [LARGE SCALE GENOMIC DNA]</scope>
    <source>
        <strain evidence="8">LMG 21967 / CNCM I-2342 / ORS 2060</strain>
    </source>
</reference>
<evidence type="ECO:0000313" key="8">
    <source>
        <dbReference type="Proteomes" id="UP000008207"/>
    </source>
</evidence>
<evidence type="ECO:0000313" key="7">
    <source>
        <dbReference type="EMBL" id="ACL58046.1"/>
    </source>
</evidence>